<dbReference type="NCBIfam" id="TIGR01459">
    <property type="entry name" value="HAD-SF-IIA-hyp4"/>
    <property type="match status" value="1"/>
</dbReference>
<accession>A0A418VXE3</accession>
<evidence type="ECO:0000313" key="1">
    <source>
        <dbReference type="EMBL" id="RJF81829.1"/>
    </source>
</evidence>
<sequence>MAAIRQIPGISSVIDQYDGFILDLWGVLHDGERAYPGVPDCLDRMNAAGKTLCLLSNAPRRTDGVIAKLAGMGLGRDRYHHVMTSGEATYEALRDRADPWHARLGRRLYHIGPERDADVYDGLGYSVAAAPEDADFVLNTGIVVFGETLADYQPQLDACLRARLPMICANPDLIVMVGPQMVICAGTLAARYDEMGGDVTQHGKPYASVYDRCLSLMGITDKRRILAVGDSLRTDVAGANAAGLDVALVTAGIHQEELGGAAWGESVDAAKLQAVADAVGHTPTYAVPSLRW</sequence>
<comment type="caution">
    <text evidence="1">The sequence shown here is derived from an EMBL/GenBank/DDBJ whole genome shotgun (WGS) entry which is preliminary data.</text>
</comment>
<dbReference type="InterPro" id="IPR006357">
    <property type="entry name" value="HAD-SF_hydro_IIA"/>
</dbReference>
<dbReference type="Gene3D" id="3.40.50.1000">
    <property type="entry name" value="HAD superfamily/HAD-like"/>
    <property type="match status" value="2"/>
</dbReference>
<name>A0A418VXE3_9PROT</name>
<protein>
    <submittedName>
        <fullName evidence="1">TIGR01459 family HAD-type hydrolase</fullName>
    </submittedName>
</protein>
<reference evidence="1 2" key="1">
    <citation type="submission" date="2018-09" db="EMBL/GenBank/DDBJ databases">
        <authorList>
            <person name="Zhu H."/>
        </authorList>
    </citation>
    <scope>NUCLEOTIDE SEQUENCE [LARGE SCALE GENOMIC DNA]</scope>
    <source>
        <strain evidence="1 2">K2W22B-5</strain>
    </source>
</reference>
<dbReference type="EMBL" id="QYUL01000002">
    <property type="protein sequence ID" value="RJF81829.1"/>
    <property type="molecule type" value="Genomic_DNA"/>
</dbReference>
<dbReference type="Pfam" id="PF13344">
    <property type="entry name" value="Hydrolase_6"/>
    <property type="match status" value="1"/>
</dbReference>
<dbReference type="Proteomes" id="UP000283458">
    <property type="component" value="Unassembled WGS sequence"/>
</dbReference>
<keyword evidence="1" id="KW-0378">Hydrolase</keyword>
<dbReference type="AlphaFoldDB" id="A0A418VXE3"/>
<dbReference type="NCBIfam" id="TIGR01460">
    <property type="entry name" value="HAD-SF-IIA"/>
    <property type="match status" value="1"/>
</dbReference>
<dbReference type="GO" id="GO:0005737">
    <property type="term" value="C:cytoplasm"/>
    <property type="evidence" value="ECO:0007669"/>
    <property type="project" value="TreeGrafter"/>
</dbReference>
<organism evidence="1 2">
    <name type="scientific">Azospirillum cavernae</name>
    <dbReference type="NCBI Taxonomy" id="2320860"/>
    <lineage>
        <taxon>Bacteria</taxon>
        <taxon>Pseudomonadati</taxon>
        <taxon>Pseudomonadota</taxon>
        <taxon>Alphaproteobacteria</taxon>
        <taxon>Rhodospirillales</taxon>
        <taxon>Azospirillaceae</taxon>
        <taxon>Azospirillum</taxon>
    </lineage>
</organism>
<gene>
    <name evidence="1" type="ORF">D3877_17135</name>
</gene>
<dbReference type="InterPro" id="IPR006356">
    <property type="entry name" value="HAD-SF_hydro_IIA_hyp3"/>
</dbReference>
<dbReference type="SUPFAM" id="SSF56784">
    <property type="entry name" value="HAD-like"/>
    <property type="match status" value="1"/>
</dbReference>
<dbReference type="CDD" id="cd07525">
    <property type="entry name" value="HAD_like"/>
    <property type="match status" value="1"/>
</dbReference>
<dbReference type="PANTHER" id="PTHR19288:SF90">
    <property type="entry name" value="OS08G0542600 PROTEIN"/>
    <property type="match status" value="1"/>
</dbReference>
<dbReference type="InterPro" id="IPR023214">
    <property type="entry name" value="HAD_sf"/>
</dbReference>
<evidence type="ECO:0000313" key="2">
    <source>
        <dbReference type="Proteomes" id="UP000283458"/>
    </source>
</evidence>
<proteinExistence type="predicted"/>
<dbReference type="OrthoDB" id="9791073at2"/>
<dbReference type="PANTHER" id="PTHR19288">
    <property type="entry name" value="4-NITROPHENYLPHOSPHATASE-RELATED"/>
    <property type="match status" value="1"/>
</dbReference>
<dbReference type="RefSeq" id="WP_119831915.1">
    <property type="nucleotide sequence ID" value="NZ_QYUL01000002.1"/>
</dbReference>
<dbReference type="InterPro" id="IPR036412">
    <property type="entry name" value="HAD-like_sf"/>
</dbReference>
<keyword evidence="2" id="KW-1185">Reference proteome</keyword>
<dbReference type="GO" id="GO:0016791">
    <property type="term" value="F:phosphatase activity"/>
    <property type="evidence" value="ECO:0007669"/>
    <property type="project" value="TreeGrafter"/>
</dbReference>
<dbReference type="Pfam" id="PF13242">
    <property type="entry name" value="Hydrolase_like"/>
    <property type="match status" value="1"/>
</dbReference>